<dbReference type="AlphaFoldDB" id="A0A8S4RVU0"/>
<keyword evidence="2" id="KW-1185">Reference proteome</keyword>
<organism evidence="1 2">
    <name type="scientific">Pararge aegeria aegeria</name>
    <dbReference type="NCBI Taxonomy" id="348720"/>
    <lineage>
        <taxon>Eukaryota</taxon>
        <taxon>Metazoa</taxon>
        <taxon>Ecdysozoa</taxon>
        <taxon>Arthropoda</taxon>
        <taxon>Hexapoda</taxon>
        <taxon>Insecta</taxon>
        <taxon>Pterygota</taxon>
        <taxon>Neoptera</taxon>
        <taxon>Endopterygota</taxon>
        <taxon>Lepidoptera</taxon>
        <taxon>Glossata</taxon>
        <taxon>Ditrysia</taxon>
        <taxon>Papilionoidea</taxon>
        <taxon>Nymphalidae</taxon>
        <taxon>Satyrinae</taxon>
        <taxon>Satyrini</taxon>
        <taxon>Parargina</taxon>
        <taxon>Pararge</taxon>
    </lineage>
</organism>
<sequence>MQKEHLDGNLLTKLQRHNVNIEVMNNAKLLQACVQSRDNNSDDKFTNITETQPFNQIKNALINDFKNIGEPAVLKSSRIENNSYNASNVYKSRHEFHEDDNEASNKNAYKYTKSVTEVIQNNDGQPELEILRHDTAIKKVRRQLIQKPDSIAEQESKRRLSANIHSSESDTLNSLLAKFLSRSLSTKSTTTQKTVNVDIEKLYLMRIQDMEKITNGYLTTQQNALKSQIPKEIIDIESESKGEKTNIMNHTNSSDAFILNTFENFNTFTQNAVNVNRKIKESLNLPRNPYFLPSFQRVDTTSAENIQLKHNISRDMIREIADSVKEIILRDLRKELHVTTTVSTSATTLISTTTVQSKTLRESVFKTTLQKEIPIKLDSVMSKFLELFEEIKSLKENTVVITSETEKGINNKETNQNVNIKEFNVFSHRTKSDLLPTNNIQAKVPYYTNQVYGMKQYPMVNTENIINFAPQLHKYRSKGSIDSQPTIMKPPLITKQEPNNSLLPLTVQTNNIEIPPLGITLDKSQNLIRQNIIITTKAPYRITLFDNGKKDASIKGYQHRDSPHLERSKNFEPYILKHLNTRLSDKPYRPPSHNFHAYDNDDVIRFTLNNNEHSKYNANYYERINLGKYKSLKNSHEITHQETPRYHEKLEKIERNLDYPKQNKYIERNDCCNENLGYSEAMVDCCNRKIASRHQITLNNMKKKSYDGGHFQKFLQSQQKVTDMLEKILGDKGNVQSVETA</sequence>
<comment type="caution">
    <text evidence="1">The sequence shown here is derived from an EMBL/GenBank/DDBJ whole genome shotgun (WGS) entry which is preliminary data.</text>
</comment>
<dbReference type="Proteomes" id="UP000838756">
    <property type="component" value="Unassembled WGS sequence"/>
</dbReference>
<evidence type="ECO:0000313" key="2">
    <source>
        <dbReference type="Proteomes" id="UP000838756"/>
    </source>
</evidence>
<proteinExistence type="predicted"/>
<dbReference type="EMBL" id="CAKXAJ010025639">
    <property type="protein sequence ID" value="CAH2242374.1"/>
    <property type="molecule type" value="Genomic_DNA"/>
</dbReference>
<reference evidence="1" key="1">
    <citation type="submission" date="2022-03" db="EMBL/GenBank/DDBJ databases">
        <authorList>
            <person name="Lindestad O."/>
        </authorList>
    </citation>
    <scope>NUCLEOTIDE SEQUENCE</scope>
</reference>
<gene>
    <name evidence="1" type="primary">jg3765</name>
    <name evidence="1" type="ORF">PAEG_LOCUS18697</name>
</gene>
<dbReference type="OrthoDB" id="7357465at2759"/>
<evidence type="ECO:0000313" key="1">
    <source>
        <dbReference type="EMBL" id="CAH2242374.1"/>
    </source>
</evidence>
<protein>
    <submittedName>
        <fullName evidence="1">Jg3765 protein</fullName>
    </submittedName>
</protein>
<accession>A0A8S4RVU0</accession>
<name>A0A8S4RVU0_9NEOP</name>